<evidence type="ECO:0000256" key="3">
    <source>
        <dbReference type="ARBA" id="ARBA00011989"/>
    </source>
</evidence>
<comment type="caution">
    <text evidence="8">The sequence shown here is derived from an EMBL/GenBank/DDBJ whole genome shotgun (WGS) entry which is preliminary data.</text>
</comment>
<evidence type="ECO:0000313" key="8">
    <source>
        <dbReference type="EMBL" id="NIK60630.1"/>
    </source>
</evidence>
<dbReference type="InterPro" id="IPR006368">
    <property type="entry name" value="GDP_Man_deHydtase"/>
</dbReference>
<dbReference type="CDD" id="cd05260">
    <property type="entry name" value="GDP_MD_SDR_e"/>
    <property type="match status" value="1"/>
</dbReference>
<comment type="similarity">
    <text evidence="2 6">Belongs to the NAD(P)-dependent epimerase/dehydratase family. GDP-mannose 4,6-dehydratase subfamily.</text>
</comment>
<accession>A0A7X5VG44</accession>
<organism evidence="8 9">
    <name type="scientific">Kribbella shirazensis</name>
    <dbReference type="NCBI Taxonomy" id="1105143"/>
    <lineage>
        <taxon>Bacteria</taxon>
        <taxon>Bacillati</taxon>
        <taxon>Actinomycetota</taxon>
        <taxon>Actinomycetes</taxon>
        <taxon>Propionibacteriales</taxon>
        <taxon>Kribbellaceae</taxon>
        <taxon>Kribbella</taxon>
    </lineage>
</organism>
<dbReference type="Pfam" id="PF16363">
    <property type="entry name" value="GDP_Man_Dehyd"/>
    <property type="match status" value="1"/>
</dbReference>
<sequence>MTPDIKRAFITGITGQDGSYLAELLLSKGYEVHGLIRRASTFNTRRIDHLYEDPHAQDKRLFLHYGDLTDGSRLVTLLASIQPAEVYHLAAQSHVRVSFDEPEYTGDTTGMGTTRLLEAIRMIGLDCRFYQASSSEMFGATPPPQNEDTPFYPRSPYGAAKLYSYWMTRNYREAYDMFAVNGILFNHESPRRGETFVTRKITRAVAAIKTGRQDRLYLGNLDACRDWGYAPEYVEGMWRMLQHDTPADYVIATGTSYSVRDFVSLAFDHAGLDWEQYVDHDRRYERPTEVDSLIGDASKAATDLGWKAQVHVPELVRIMVDADLAALTGEDA</sequence>
<dbReference type="Gene3D" id="3.90.25.10">
    <property type="entry name" value="UDP-galactose 4-epimerase, domain 1"/>
    <property type="match status" value="1"/>
</dbReference>
<dbReference type="GO" id="GO:0008446">
    <property type="term" value="F:GDP-mannose 4,6-dehydratase activity"/>
    <property type="evidence" value="ECO:0007669"/>
    <property type="project" value="UniProtKB-UniRule"/>
</dbReference>
<comment type="function">
    <text evidence="6">Catalyzes the conversion of GDP-D-mannose to GDP-4-dehydro-6-deoxy-D-mannose.</text>
</comment>
<dbReference type="Proteomes" id="UP000555407">
    <property type="component" value="Unassembled WGS sequence"/>
</dbReference>
<dbReference type="SUPFAM" id="SSF51735">
    <property type="entry name" value="NAD(P)-binding Rossmann-fold domains"/>
    <property type="match status" value="1"/>
</dbReference>
<dbReference type="AlphaFoldDB" id="A0A7X5VG44"/>
<dbReference type="EC" id="4.2.1.47" evidence="3 6"/>
<dbReference type="HAMAP" id="MF_00955">
    <property type="entry name" value="GDP_Man_dehydratase"/>
    <property type="match status" value="1"/>
</dbReference>
<evidence type="ECO:0000256" key="2">
    <source>
        <dbReference type="ARBA" id="ARBA00009263"/>
    </source>
</evidence>
<evidence type="ECO:0000256" key="5">
    <source>
        <dbReference type="ARBA" id="ARBA00023239"/>
    </source>
</evidence>
<dbReference type="PANTHER" id="PTHR43715">
    <property type="entry name" value="GDP-MANNOSE 4,6-DEHYDRATASE"/>
    <property type="match status" value="1"/>
</dbReference>
<dbReference type="InterPro" id="IPR016040">
    <property type="entry name" value="NAD(P)-bd_dom"/>
</dbReference>
<dbReference type="FunFam" id="3.40.50.720:FF:000102">
    <property type="entry name" value="GDP-mannose 4,6-dehydratase"/>
    <property type="match status" value="1"/>
</dbReference>
<evidence type="ECO:0000256" key="4">
    <source>
        <dbReference type="ARBA" id="ARBA00022857"/>
    </source>
</evidence>
<evidence type="ECO:0000259" key="7">
    <source>
        <dbReference type="Pfam" id="PF16363"/>
    </source>
</evidence>
<comment type="cofactor">
    <cofactor evidence="1 6">
        <name>NADP(+)</name>
        <dbReference type="ChEBI" id="CHEBI:58349"/>
    </cofactor>
</comment>
<dbReference type="Gene3D" id="3.40.50.720">
    <property type="entry name" value="NAD(P)-binding Rossmann-like Domain"/>
    <property type="match status" value="1"/>
</dbReference>
<evidence type="ECO:0000256" key="6">
    <source>
        <dbReference type="HAMAP-Rule" id="MF_00955"/>
    </source>
</evidence>
<evidence type="ECO:0000313" key="9">
    <source>
        <dbReference type="Proteomes" id="UP000555407"/>
    </source>
</evidence>
<evidence type="ECO:0000256" key="1">
    <source>
        <dbReference type="ARBA" id="ARBA00001937"/>
    </source>
</evidence>
<dbReference type="InterPro" id="IPR036291">
    <property type="entry name" value="NAD(P)-bd_dom_sf"/>
</dbReference>
<proteinExistence type="inferred from homology"/>
<reference evidence="8 9" key="1">
    <citation type="submission" date="2020-03" db="EMBL/GenBank/DDBJ databases">
        <title>Sequencing the genomes of 1000 actinobacteria strains.</title>
        <authorList>
            <person name="Klenk H.-P."/>
        </authorList>
    </citation>
    <scope>NUCLEOTIDE SEQUENCE [LARGE SCALE GENOMIC DNA]</scope>
    <source>
        <strain evidence="8 9">DSM 45490</strain>
    </source>
</reference>
<dbReference type="EMBL" id="JAASRO010000001">
    <property type="protein sequence ID" value="NIK60630.1"/>
    <property type="molecule type" value="Genomic_DNA"/>
</dbReference>
<keyword evidence="5 6" id="KW-0456">Lyase</keyword>
<dbReference type="NCBIfam" id="TIGR01472">
    <property type="entry name" value="gmd"/>
    <property type="match status" value="1"/>
</dbReference>
<name>A0A7X5VG44_9ACTN</name>
<dbReference type="GO" id="GO:0042351">
    <property type="term" value="P:'de novo' GDP-L-fucose biosynthetic process"/>
    <property type="evidence" value="ECO:0007669"/>
    <property type="project" value="TreeGrafter"/>
</dbReference>
<protein>
    <recommendedName>
        <fullName evidence="3 6">GDP-mannose 4,6-dehydratase</fullName>
        <ecNumber evidence="3 6">4.2.1.47</ecNumber>
    </recommendedName>
    <alternativeName>
        <fullName evidence="6">GDP-D-mannose dehydratase</fullName>
    </alternativeName>
</protein>
<comment type="caution">
    <text evidence="6">Lacks conserved residue(s) required for the propagation of feature annotation.</text>
</comment>
<dbReference type="GO" id="GO:0070401">
    <property type="term" value="F:NADP+ binding"/>
    <property type="evidence" value="ECO:0007669"/>
    <property type="project" value="UniProtKB-UniRule"/>
</dbReference>
<feature type="domain" description="NAD(P)-binding" evidence="7">
    <location>
        <begin position="9"/>
        <end position="319"/>
    </location>
</feature>
<keyword evidence="4 6" id="KW-0521">NADP</keyword>
<gene>
    <name evidence="6" type="primary">gmd</name>
    <name evidence="8" type="ORF">BJY22_006347</name>
</gene>
<comment type="catalytic activity">
    <reaction evidence="6">
        <text>GDP-alpha-D-mannose = GDP-4-dehydro-alpha-D-rhamnose + H2O</text>
        <dbReference type="Rhea" id="RHEA:23820"/>
        <dbReference type="ChEBI" id="CHEBI:15377"/>
        <dbReference type="ChEBI" id="CHEBI:57527"/>
        <dbReference type="ChEBI" id="CHEBI:57964"/>
        <dbReference type="EC" id="4.2.1.47"/>
    </reaction>
</comment>
<keyword evidence="9" id="KW-1185">Reference proteome</keyword>
<dbReference type="PANTHER" id="PTHR43715:SF1">
    <property type="entry name" value="GDP-MANNOSE 4,6 DEHYDRATASE"/>
    <property type="match status" value="1"/>
</dbReference>
<dbReference type="RefSeq" id="WP_167214109.1">
    <property type="nucleotide sequence ID" value="NZ_JAASRO010000001.1"/>
</dbReference>